<evidence type="ECO:0000256" key="3">
    <source>
        <dbReference type="SAM" id="Coils"/>
    </source>
</evidence>
<keyword evidence="2" id="KW-0472">Membrane</keyword>
<dbReference type="PANTHER" id="PTHR30203">
    <property type="entry name" value="OUTER MEMBRANE CATION EFFLUX PROTEIN"/>
    <property type="match status" value="1"/>
</dbReference>
<keyword evidence="5" id="KW-1185">Reference proteome</keyword>
<dbReference type="Gene3D" id="2.20.200.10">
    <property type="entry name" value="Outer membrane efflux proteins (OEP)"/>
    <property type="match status" value="1"/>
</dbReference>
<keyword evidence="2" id="KW-0732">Signal</keyword>
<dbReference type="RefSeq" id="WP_259291539.1">
    <property type="nucleotide sequence ID" value="NZ_JANUXW010000003.1"/>
</dbReference>
<dbReference type="Gene3D" id="1.20.1600.10">
    <property type="entry name" value="Outer membrane efflux proteins (OEP)"/>
    <property type="match status" value="1"/>
</dbReference>
<evidence type="ECO:0000256" key="1">
    <source>
        <dbReference type="ARBA" id="ARBA00007613"/>
    </source>
</evidence>
<evidence type="ECO:0000256" key="2">
    <source>
        <dbReference type="RuleBase" id="RU362097"/>
    </source>
</evidence>
<organism evidence="4 5">
    <name type="scientific">Neisseria montereyensis</name>
    <dbReference type="NCBI Taxonomy" id="2973938"/>
    <lineage>
        <taxon>Bacteria</taxon>
        <taxon>Pseudomonadati</taxon>
        <taxon>Pseudomonadota</taxon>
        <taxon>Betaproteobacteria</taxon>
        <taxon>Neisseriales</taxon>
        <taxon>Neisseriaceae</taxon>
        <taxon>Neisseria</taxon>
    </lineage>
</organism>
<proteinExistence type="inferred from homology"/>
<dbReference type="EMBL" id="JANUXW010000003">
    <property type="protein sequence ID" value="MCS4533739.1"/>
    <property type="molecule type" value="Genomic_DNA"/>
</dbReference>
<comment type="similarity">
    <text evidence="1 2">Belongs to the outer membrane factor (OMF) (TC 1.B.17) family.</text>
</comment>
<comment type="caution">
    <text evidence="4">The sequence shown here is derived from an EMBL/GenBank/DDBJ whole genome shotgun (WGS) entry which is preliminary data.</text>
</comment>
<dbReference type="InterPro" id="IPR010131">
    <property type="entry name" value="MdtP/NodT-like"/>
</dbReference>
<protein>
    <submittedName>
        <fullName evidence="4">TolC family protein</fullName>
    </submittedName>
</protein>
<evidence type="ECO:0000313" key="4">
    <source>
        <dbReference type="EMBL" id="MCS4533739.1"/>
    </source>
</evidence>
<gene>
    <name evidence="4" type="ORF">NXS09_05410</name>
</gene>
<dbReference type="PROSITE" id="PS51257">
    <property type="entry name" value="PROKAR_LIPOPROTEIN"/>
    <property type="match status" value="1"/>
</dbReference>
<keyword evidence="2" id="KW-0812">Transmembrane</keyword>
<reference evidence="4" key="1">
    <citation type="submission" date="2022-08" db="EMBL/GenBank/DDBJ databases">
        <authorList>
            <person name="Volokhov D.V."/>
            <person name="Furtak V.A."/>
            <person name="Zagorodnyaya T.A."/>
        </authorList>
    </citation>
    <scope>NUCLEOTIDE SEQUENCE</scope>
    <source>
        <strain evidence="4">CSL10203-ORH2</strain>
    </source>
</reference>
<dbReference type="NCBIfam" id="TIGR01845">
    <property type="entry name" value="outer_NodT"/>
    <property type="match status" value="1"/>
</dbReference>
<reference evidence="4" key="2">
    <citation type="journal article" date="2023" name="Curr. Microbiol.">
        <title>Neisseria montereyensis sp. nov., Isolated from Oropharynx of California Sea Lion (Zalophus californianus): Genomic, Phylogenetic, and Phenotypic Study.</title>
        <authorList>
            <person name="Volokhov D.V."/>
            <person name="Zagorodnyaya T.A."/>
            <person name="Furtak V.A."/>
            <person name="Nattanmai G."/>
            <person name="Randall L."/>
            <person name="Jose S."/>
            <person name="Gao Y."/>
            <person name="Gulland F.M."/>
            <person name="Eisenberg T."/>
            <person name="Delmonte P."/>
            <person name="Blom J."/>
            <person name="Mitchell K.K."/>
        </authorList>
    </citation>
    <scope>NUCLEOTIDE SEQUENCE</scope>
    <source>
        <strain evidence="4">CSL10203-ORH2</strain>
    </source>
</reference>
<evidence type="ECO:0000313" key="5">
    <source>
        <dbReference type="Proteomes" id="UP001166947"/>
    </source>
</evidence>
<name>A0ABT2FC04_9NEIS</name>
<dbReference type="Pfam" id="PF02321">
    <property type="entry name" value="OEP"/>
    <property type="match status" value="2"/>
</dbReference>
<keyword evidence="3" id="KW-0175">Coiled coil</keyword>
<accession>A0ABT2FC04</accession>
<dbReference type="InterPro" id="IPR003423">
    <property type="entry name" value="OMP_efflux"/>
</dbReference>
<keyword evidence="2" id="KW-1134">Transmembrane beta strand</keyword>
<feature type="signal peptide" evidence="2">
    <location>
        <begin position="1"/>
        <end position="19"/>
    </location>
</feature>
<keyword evidence="2" id="KW-0564">Palmitate</keyword>
<keyword evidence="2" id="KW-0449">Lipoprotein</keyword>
<dbReference type="Proteomes" id="UP001166947">
    <property type="component" value="Unassembled WGS sequence"/>
</dbReference>
<sequence length="492" mass="53439">MNIRFPSFPVALLVSFITAACQSHTIALDSKVDVPTAFNQTQAAQGSADIRHWWQSWHDPVLNNLIEQGLQKNFDIQTARSRLNEARANARLAGADKGPAAVLSADAAHSEGRIRNPLNDTVRNNLRAFPQAAPFTADHFNLDGNSLSGGWSVSWEPDIFGRKSSDADAARAAAMGAQEQVYGAQLLVAGDIADNYFKARAAEQQMRTAKHSIDTLAHLVRYVKGRFQAGHLTAYEVGEAESRLSALQAKYSTLQAQRDAYIRNIAVLTGQTPQTFRLPDSAVDILATAPAAPSGQTPQGLLERRPDIRARAAQVKAYAAKLASAQADLLPRFSIDFLGQSSISVDSDSGLRGWGSLLKAGISVPIFTNGRIRANIAAADARLQTALLEYDQNILKALGEVDSSYQTYYALNRQSALLATAHQQAAKQAADAEKLFKYGNQTLDKTLTARLEEQQRQEDLIQSQLARAQILVSLYKALGGGWTAEQTNTEKP</sequence>
<dbReference type="SUPFAM" id="SSF56954">
    <property type="entry name" value="Outer membrane efflux proteins (OEP)"/>
    <property type="match status" value="1"/>
</dbReference>
<feature type="coiled-coil region" evidence="3">
    <location>
        <begin position="237"/>
        <end position="264"/>
    </location>
</feature>
<comment type="subcellular location">
    <subcellularLocation>
        <location evidence="2">Cell membrane</location>
        <topology evidence="2">Lipid-anchor</topology>
    </subcellularLocation>
</comment>
<feature type="chain" id="PRO_5044979161" evidence="2">
    <location>
        <begin position="20"/>
        <end position="492"/>
    </location>
</feature>